<feature type="region of interest" description="Disordered" evidence="1">
    <location>
        <begin position="820"/>
        <end position="856"/>
    </location>
</feature>
<dbReference type="SMART" id="SM00710">
    <property type="entry name" value="PbH1"/>
    <property type="match status" value="13"/>
</dbReference>
<dbReference type="InterPro" id="IPR011050">
    <property type="entry name" value="Pectin_lyase_fold/virulence"/>
</dbReference>
<feature type="transmembrane region" description="Helical" evidence="2">
    <location>
        <begin position="690"/>
        <end position="710"/>
    </location>
</feature>
<dbReference type="OrthoDB" id="2018448at2759"/>
<feature type="transmembrane region" description="Helical" evidence="2">
    <location>
        <begin position="2033"/>
        <end position="2057"/>
    </location>
</feature>
<dbReference type="PANTHER" id="PTHR32158:SF21">
    <property type="match status" value="1"/>
</dbReference>
<evidence type="ECO:0000313" key="4">
    <source>
        <dbReference type="Proteomes" id="UP001149090"/>
    </source>
</evidence>
<keyword evidence="2" id="KW-0812">Transmembrane</keyword>
<proteinExistence type="predicted"/>
<feature type="compositionally biased region" description="Polar residues" evidence="1">
    <location>
        <begin position="840"/>
        <end position="855"/>
    </location>
</feature>
<feature type="transmembrane region" description="Helical" evidence="2">
    <location>
        <begin position="947"/>
        <end position="970"/>
    </location>
</feature>
<feature type="transmembrane region" description="Helical" evidence="2">
    <location>
        <begin position="1020"/>
        <end position="1042"/>
    </location>
</feature>
<feature type="transmembrane region" description="Helical" evidence="2">
    <location>
        <begin position="1054"/>
        <end position="1076"/>
    </location>
</feature>
<sequence>MIKIKKTLKKIQNNILIQILIGIIITTLIGKVSTAKIFVSVDGKSSDCDFSDGSKLCDLIPRAVNKCVSGDEIYVYSGEYSFLNCNWWTNKGIAIKGIGGNVIIDCGGSTFGFGFNGLDDVYLENIEIRNGLLMSSKFQGNGGPAITVRNANITIKNCIFSYNQVVLGAVNGNVFAGAVLIEDSPNVLIQDSSFFNNTNPNNGGGAISIVLRNVSVSPVFIDFSQNSISGNSGESGGLEIYYLESFNDTISQINQNNFYNNLGSASGAILVKSIEENYNASFEFKQNNITTNDGSSFGGIGMVYFSECNNLNLLVDSNYITNNHGREVAGGFAAKYNEFLNNTYIQISNNFISGNIGYSGGIAIGLDNLEYMTEGQDIANQLYILNNQFIYNIGENGGACYIHAPILAYTQNNTIDNNQALQGAGFYLRDINSFSSSNTKFGANDATVGSEIFFMSIGQISLEGNEWSIAKPYDSVLFFLTSTSPIFTNFDFYCAQGDDYNKSITSPQTLVNKYKELMKIQCLPCPVGTYSLQKGTNHMGIQQCFDCPQEGLCKGSAAIYSKLGFNGIEQENGIIKFFPCPPNFCSAPSIENTTLLLYNECYNNRKGILCSQCEDNYTETLMPGEVCKPLKDCQDQVGIYILLLIPKAIWIVWSFLKIQHGSTANFHIFTFFFQILRIVLPSMESKKKDFFWMFLLSFSDIFNLQAYLPIFYNFGECPSSSSINSIQKLLMRLIGPFSTILLACFIYIIVLFKHQKLRKQNMFEITGTPTDTDSDTNTDSKADDDYKDYKNYVREYIDNSNGQSSPDELKLLENEAKSFSLEDSGKNTSDNNHQRGKEQANFNSQNHRGSSQMKSTKTEQKIILLIKKTRIGFLKSNFIAEVNRVSYVSRPLLTRINITVATLLFLTYPVVLDVVFNLTSCLVLGILPNTNQKRLFLYPELVCYNPIQKFLIFLAVVLSLLPFALFYILFKSKRVVHKICVLNIFYNPFRSKFYWFGILMMIWKVLLLIFQAYITNPITNATISTIFCIVFLITHLILKPFISIRANNIQTLSLTLLTIISSLKIPQSIWGIGGIIPFVSSTKKTSYGLYYFSFSLCVGFIVYSIGLYFRMIKRNSKNFIGFSTAKMFVSVDGKSKQCYYSEGEALCDLISRAVNKCVSGDEIYVYSGEYSSSNCNWWTNKSISIKGIGGNVIIDCGGSTFGFGFNGLGNVYLENIEIRNTKLMSWEFQGNGGPAITVRNANITIKNCIFSYNQVVLGAVNGDVFAGAVLIEDSPNVLIQDSSFFNNTNPNNGGGAISIVLRNVSVSPVFIDFSQNSISGNSGESGGLEIYYLESFNDTMFQINQNNFYNNLGSASGAILVKSIEENYNLSFEFKQNNITINNGSSFGGIGMVYFSECNNLNLLVDSNYITNNHGREVAGGFGLKFNGLMNDVVLQFDNNNISGNSGYSGGIAVGLDNLEYMTEGQDIANQLYILNNQFIYNIGENGGACYIHAPILAYTQNNTIDNNQALQGAGFYLRDINSFSSSNTKFGANDATVGSEIFFMSIGQISLEGNEWSIAKPHDTVLFFLTPTSPIFTNFDFYCAQGDQYNKYSQSTQTLVNKYKELMKIQCLPCPVGTYSLHKGTNHMGIQQCFDCPQEGLCKGSAAIYSKLGFNGIEQENGIIKFFPCPPNFCSAPSIENTTLLLYNECYNNRKGILCSQCEDNYTETLMPGEVCKPLKDCQDQVGIYILLLIPKAIWIVWSFLKIQHGSTANFHIFTFFFQILRIVLPSMESKKKDFFWMFLLSFSDIFNLQAYLPIFYNFGECPSSSSINSIQKLLMRLIGPFSTILLACFIYIIVLFKHQKLRKDNQFVEITGTPTDTDSEEEYNYKDYKNYFREYIDNSNAQRSPDDLTLFDLDIAFSLEDSGKNTSDNNLQRGERINTRCYFVSFSKFTSIPKFGYLFTLVHLQFNKAKWHLAERHNIYTSDDLSSSSIVTDTLIRTPTDISEEDNTPNKKTRIGFLKSNFIAEVNRVSYVSIPFLTRINITVATLLFLTYPVVLDVVFNLTSCLVLGIPPNTNQKRLFLYPELVCYNPIQKFLIFLAVVLSLLPIRVILYSF</sequence>
<feature type="region of interest" description="Disordered" evidence="1">
    <location>
        <begin position="765"/>
        <end position="785"/>
    </location>
</feature>
<name>A0A9Q0R723_ANAIG</name>
<dbReference type="InterPro" id="IPR006626">
    <property type="entry name" value="PbH1"/>
</dbReference>
<feature type="transmembrane region" description="Helical" evidence="2">
    <location>
        <begin position="1824"/>
        <end position="1842"/>
    </location>
</feature>
<reference evidence="3" key="1">
    <citation type="submission" date="2022-10" db="EMBL/GenBank/DDBJ databases">
        <title>Novel sulphate-reducing endosymbionts in the free-living metamonad Anaeramoeba.</title>
        <authorList>
            <person name="Jerlstrom-Hultqvist J."/>
            <person name="Cepicka I."/>
            <person name="Gallot-Lavallee L."/>
            <person name="Salas-Leiva D."/>
            <person name="Curtis B.A."/>
            <person name="Zahonova K."/>
            <person name="Pipaliya S."/>
            <person name="Dacks J."/>
            <person name="Roger A.J."/>
        </authorList>
    </citation>
    <scope>NUCLEOTIDE SEQUENCE</scope>
    <source>
        <strain evidence="3">BMAN</strain>
    </source>
</reference>
<feature type="compositionally biased region" description="Low complexity" evidence="1">
    <location>
        <begin position="766"/>
        <end position="777"/>
    </location>
</feature>
<feature type="transmembrane region" description="Helical" evidence="2">
    <location>
        <begin position="1752"/>
        <end position="1770"/>
    </location>
</feature>
<feature type="transmembrane region" description="Helical" evidence="2">
    <location>
        <begin position="1782"/>
        <end position="1804"/>
    </location>
</feature>
<feature type="transmembrane region" description="Helical" evidence="2">
    <location>
        <begin position="2077"/>
        <end position="2097"/>
    </location>
</feature>
<dbReference type="EMBL" id="JAPDFW010000110">
    <property type="protein sequence ID" value="KAJ5069026.1"/>
    <property type="molecule type" value="Genomic_DNA"/>
</dbReference>
<feature type="transmembrane region" description="Helical" evidence="2">
    <location>
        <begin position="730"/>
        <end position="752"/>
    </location>
</feature>
<comment type="caution">
    <text evidence="3">The sequence shown here is derived from an EMBL/GenBank/DDBJ whole genome shotgun (WGS) entry which is preliminary data.</text>
</comment>
<keyword evidence="2" id="KW-0472">Membrane</keyword>
<evidence type="ECO:0000313" key="3">
    <source>
        <dbReference type="EMBL" id="KAJ5069026.1"/>
    </source>
</evidence>
<dbReference type="PANTHER" id="PTHR32158">
    <property type="entry name" value="RING-TYPE DOMAIN-CONTAINING PROTEIN"/>
    <property type="match status" value="1"/>
</dbReference>
<keyword evidence="3" id="KW-0675">Receptor</keyword>
<feature type="transmembrane region" description="Helical" evidence="2">
    <location>
        <begin position="1727"/>
        <end position="1746"/>
    </location>
</feature>
<evidence type="ECO:0000256" key="2">
    <source>
        <dbReference type="SAM" id="Phobius"/>
    </source>
</evidence>
<dbReference type="SUPFAM" id="SSF51126">
    <property type="entry name" value="Pectin lyase-like"/>
    <property type="match status" value="2"/>
</dbReference>
<protein>
    <submittedName>
        <fullName evidence="3">G protein-coupled receptor-related</fullName>
    </submittedName>
</protein>
<feature type="transmembrane region" description="Helical" evidence="2">
    <location>
        <begin position="993"/>
        <end position="1014"/>
    </location>
</feature>
<dbReference type="Proteomes" id="UP001149090">
    <property type="component" value="Unassembled WGS sequence"/>
</dbReference>
<feature type="transmembrane region" description="Helical" evidence="2">
    <location>
        <begin position="637"/>
        <end position="656"/>
    </location>
</feature>
<dbReference type="Gene3D" id="2.160.20.10">
    <property type="entry name" value="Single-stranded right-handed beta-helix, Pectin lyase-like"/>
    <property type="match status" value="2"/>
</dbReference>
<organism evidence="3 4">
    <name type="scientific">Anaeramoeba ignava</name>
    <name type="common">Anaerobic marine amoeba</name>
    <dbReference type="NCBI Taxonomy" id="1746090"/>
    <lineage>
        <taxon>Eukaryota</taxon>
        <taxon>Metamonada</taxon>
        <taxon>Anaeramoebidae</taxon>
        <taxon>Anaeramoeba</taxon>
    </lineage>
</organism>
<feature type="transmembrane region" description="Helical" evidence="2">
    <location>
        <begin position="1088"/>
        <end position="1109"/>
    </location>
</feature>
<evidence type="ECO:0000256" key="1">
    <source>
        <dbReference type="SAM" id="MobiDB-lite"/>
    </source>
</evidence>
<dbReference type="InterPro" id="IPR012334">
    <property type="entry name" value="Pectin_lyas_fold"/>
</dbReference>
<feature type="transmembrane region" description="Helical" evidence="2">
    <location>
        <begin position="900"/>
        <end position="927"/>
    </location>
</feature>
<keyword evidence="2" id="KW-1133">Transmembrane helix</keyword>
<gene>
    <name evidence="3" type="ORF">M0811_12063</name>
</gene>
<keyword evidence="4" id="KW-1185">Reference proteome</keyword>
<accession>A0A9Q0R723</accession>